<dbReference type="Pfam" id="PF13927">
    <property type="entry name" value="Ig_3"/>
    <property type="match status" value="1"/>
</dbReference>
<dbReference type="InterPro" id="IPR007110">
    <property type="entry name" value="Ig-like_dom"/>
</dbReference>
<dbReference type="InterPro" id="IPR036179">
    <property type="entry name" value="Ig-like_dom_sf"/>
</dbReference>
<sequence length="120" mass="13424">MIYIYIYANSPSINICLPIKRYNWFKDGKPVNVENGGDRWSLIPGVGSLRINNPVDSDSGIYQCQATNECGVSLSNFITLLHAKMDPFPPVDVAKVLTQQKGHNLKLVCKPPNRFVMQLS</sequence>
<evidence type="ECO:0000313" key="2">
    <source>
        <dbReference type="EnsemblMetazoa" id="BGLB025347-PA"/>
    </source>
</evidence>
<gene>
    <name evidence="2" type="primary">106077566</name>
</gene>
<evidence type="ECO:0000259" key="1">
    <source>
        <dbReference type="PROSITE" id="PS50835"/>
    </source>
</evidence>
<dbReference type="CDD" id="cd00096">
    <property type="entry name" value="Ig"/>
    <property type="match status" value="1"/>
</dbReference>
<organism evidence="2 3">
    <name type="scientific">Biomphalaria glabrata</name>
    <name type="common">Bloodfluke planorb</name>
    <name type="synonym">Freshwater snail</name>
    <dbReference type="NCBI Taxonomy" id="6526"/>
    <lineage>
        <taxon>Eukaryota</taxon>
        <taxon>Metazoa</taxon>
        <taxon>Spiralia</taxon>
        <taxon>Lophotrochozoa</taxon>
        <taxon>Mollusca</taxon>
        <taxon>Gastropoda</taxon>
        <taxon>Heterobranchia</taxon>
        <taxon>Euthyneura</taxon>
        <taxon>Panpulmonata</taxon>
        <taxon>Hygrophila</taxon>
        <taxon>Lymnaeoidea</taxon>
        <taxon>Planorbidae</taxon>
        <taxon>Biomphalaria</taxon>
    </lineage>
</organism>
<dbReference type="PROSITE" id="PS50835">
    <property type="entry name" value="IG_LIKE"/>
    <property type="match status" value="1"/>
</dbReference>
<dbReference type="KEGG" id="bgt:106077566"/>
<protein>
    <recommendedName>
        <fullName evidence="1">Ig-like domain-containing protein</fullName>
    </recommendedName>
</protein>
<dbReference type="VEuPathDB" id="VectorBase:BGLB025347"/>
<proteinExistence type="predicted"/>
<evidence type="ECO:0000313" key="3">
    <source>
        <dbReference type="Proteomes" id="UP000076420"/>
    </source>
</evidence>
<name>A0A2C9KZF8_BIOGL</name>
<dbReference type="Proteomes" id="UP000076420">
    <property type="component" value="Unassembled WGS sequence"/>
</dbReference>
<dbReference type="InterPro" id="IPR013783">
    <property type="entry name" value="Ig-like_fold"/>
</dbReference>
<dbReference type="Gene3D" id="2.60.40.10">
    <property type="entry name" value="Immunoglobulins"/>
    <property type="match status" value="1"/>
</dbReference>
<dbReference type="STRING" id="6526.A0A2C9KZF8"/>
<reference evidence="2" key="1">
    <citation type="submission" date="2020-05" db="UniProtKB">
        <authorList>
            <consortium name="EnsemblMetazoa"/>
        </authorList>
    </citation>
    <scope>IDENTIFICATION</scope>
    <source>
        <strain evidence="2">BB02</strain>
    </source>
</reference>
<dbReference type="SUPFAM" id="SSF48726">
    <property type="entry name" value="Immunoglobulin"/>
    <property type="match status" value="1"/>
</dbReference>
<dbReference type="EnsemblMetazoa" id="BGLB025347-RA">
    <property type="protein sequence ID" value="BGLB025347-PA"/>
    <property type="gene ID" value="BGLB025347"/>
</dbReference>
<accession>A0A2C9KZF8</accession>
<dbReference type="AlphaFoldDB" id="A0A2C9KZF8"/>
<feature type="domain" description="Ig-like" evidence="1">
    <location>
        <begin position="22"/>
        <end position="75"/>
    </location>
</feature>